<organism evidence="2">
    <name type="scientific">marine sediment metagenome</name>
    <dbReference type="NCBI Taxonomy" id="412755"/>
    <lineage>
        <taxon>unclassified sequences</taxon>
        <taxon>metagenomes</taxon>
        <taxon>ecological metagenomes</taxon>
    </lineage>
</organism>
<name>X1IMY6_9ZZZZ</name>
<dbReference type="SUPFAM" id="SSF52283">
    <property type="entry name" value="Formate/glycerate dehydrogenase catalytic domain-like"/>
    <property type="match status" value="1"/>
</dbReference>
<evidence type="ECO:0000313" key="2">
    <source>
        <dbReference type="EMBL" id="GAH58913.1"/>
    </source>
</evidence>
<sequence>VFEKANMIMKVKEPLTSEYDLLRAGQILFTYFHFTSSTG</sequence>
<dbReference type="Gene3D" id="3.40.50.720">
    <property type="entry name" value="NAD(P)-binding Rossmann-like Domain"/>
    <property type="match status" value="1"/>
</dbReference>
<dbReference type="InterPro" id="IPR007886">
    <property type="entry name" value="AlaDH/PNT_N"/>
</dbReference>
<reference evidence="2" key="1">
    <citation type="journal article" date="2014" name="Front. Microbiol.">
        <title>High frequency of phylogenetically diverse reductive dehalogenase-homologous genes in deep subseafloor sedimentary metagenomes.</title>
        <authorList>
            <person name="Kawai M."/>
            <person name="Futagami T."/>
            <person name="Toyoda A."/>
            <person name="Takaki Y."/>
            <person name="Nishi S."/>
            <person name="Hori S."/>
            <person name="Arai W."/>
            <person name="Tsubouchi T."/>
            <person name="Morono Y."/>
            <person name="Uchiyama I."/>
            <person name="Ito T."/>
            <person name="Fujiyama A."/>
            <person name="Inagaki F."/>
            <person name="Takami H."/>
        </authorList>
    </citation>
    <scope>NUCLEOTIDE SEQUENCE</scope>
    <source>
        <strain evidence="2">Expedition CK06-06</strain>
    </source>
</reference>
<dbReference type="AlphaFoldDB" id="X1IMY6"/>
<evidence type="ECO:0000259" key="1">
    <source>
        <dbReference type="Pfam" id="PF05222"/>
    </source>
</evidence>
<feature type="domain" description="Alanine dehydrogenase/pyridine nucleotide transhydrogenase N-terminal" evidence="1">
    <location>
        <begin position="1"/>
        <end position="36"/>
    </location>
</feature>
<gene>
    <name evidence="2" type="ORF">S03H2_40725</name>
</gene>
<proteinExistence type="predicted"/>
<dbReference type="EMBL" id="BARU01025267">
    <property type="protein sequence ID" value="GAH58913.1"/>
    <property type="molecule type" value="Genomic_DNA"/>
</dbReference>
<protein>
    <recommendedName>
        <fullName evidence="1">Alanine dehydrogenase/pyridine nucleotide transhydrogenase N-terminal domain-containing protein</fullName>
    </recommendedName>
</protein>
<accession>X1IMY6</accession>
<dbReference type="Pfam" id="PF05222">
    <property type="entry name" value="AlaDh_PNT_N"/>
    <property type="match status" value="1"/>
</dbReference>
<feature type="non-terminal residue" evidence="2">
    <location>
        <position position="1"/>
    </location>
</feature>
<comment type="caution">
    <text evidence="2">The sequence shown here is derived from an EMBL/GenBank/DDBJ whole genome shotgun (WGS) entry which is preliminary data.</text>
</comment>